<evidence type="ECO:0000313" key="1">
    <source>
        <dbReference type="EMBL" id="JAP10764.1"/>
    </source>
</evidence>
<organism evidence="1">
    <name type="scientific">Solanum chacoense</name>
    <name type="common">Chaco potato</name>
    <dbReference type="NCBI Taxonomy" id="4108"/>
    <lineage>
        <taxon>Eukaryota</taxon>
        <taxon>Viridiplantae</taxon>
        <taxon>Streptophyta</taxon>
        <taxon>Embryophyta</taxon>
        <taxon>Tracheophyta</taxon>
        <taxon>Spermatophyta</taxon>
        <taxon>Magnoliopsida</taxon>
        <taxon>eudicotyledons</taxon>
        <taxon>Gunneridae</taxon>
        <taxon>Pentapetalae</taxon>
        <taxon>asterids</taxon>
        <taxon>lamiids</taxon>
        <taxon>Solanales</taxon>
        <taxon>Solanaceae</taxon>
        <taxon>Solanoideae</taxon>
        <taxon>Solaneae</taxon>
        <taxon>Solanum</taxon>
    </lineage>
</organism>
<dbReference type="EMBL" id="GEDG01032530">
    <property type="protein sequence ID" value="JAP10764.1"/>
    <property type="molecule type" value="Transcribed_RNA"/>
</dbReference>
<protein>
    <submittedName>
        <fullName evidence="1">Putative ovule protein</fullName>
    </submittedName>
</protein>
<name>A0A0V0GRQ7_SOLCH</name>
<sequence>MFIFRRTTKSCKNSVLQLYYLINKYICISSTSVKASTFSLDLKRYLQHKARNFAFKCNKDWT</sequence>
<proteinExistence type="predicted"/>
<dbReference type="AlphaFoldDB" id="A0A0V0GRQ7"/>
<accession>A0A0V0GRQ7</accession>
<reference evidence="1" key="1">
    <citation type="submission" date="2015-12" db="EMBL/GenBank/DDBJ databases">
        <title>Gene expression during late stages of embryo sac development: a critical building block for successful pollen-pistil interactions.</title>
        <authorList>
            <person name="Liu Y."/>
            <person name="Joly V."/>
            <person name="Sabar M."/>
            <person name="Matton D.P."/>
        </authorList>
    </citation>
    <scope>NUCLEOTIDE SEQUENCE</scope>
</reference>